<dbReference type="InterPro" id="IPR031497">
    <property type="entry name" value="8TM_micro"/>
</dbReference>
<name>J9D849_EDHAE</name>
<keyword evidence="1" id="KW-1133">Transmembrane helix</keyword>
<feature type="transmembrane region" description="Helical" evidence="1">
    <location>
        <begin position="131"/>
        <end position="155"/>
    </location>
</feature>
<feature type="signal peptide" evidence="2">
    <location>
        <begin position="1"/>
        <end position="22"/>
    </location>
</feature>
<keyword evidence="5" id="KW-1185">Reference proteome</keyword>
<feature type="transmembrane region" description="Helical" evidence="1">
    <location>
        <begin position="279"/>
        <end position="299"/>
    </location>
</feature>
<feature type="transmembrane region" description="Helical" evidence="1">
    <location>
        <begin position="216"/>
        <end position="238"/>
    </location>
</feature>
<feature type="chain" id="PRO_5003822992" description="Microsporidial 8TM transmembrane domain-containing protein" evidence="2">
    <location>
        <begin position="23"/>
        <end position="307"/>
    </location>
</feature>
<proteinExistence type="predicted"/>
<feature type="transmembrane region" description="Helical" evidence="1">
    <location>
        <begin position="88"/>
        <end position="111"/>
    </location>
</feature>
<protein>
    <recommendedName>
        <fullName evidence="3">Microsporidial 8TM transmembrane domain-containing protein</fullName>
    </recommendedName>
</protein>
<keyword evidence="1" id="KW-0812">Transmembrane</keyword>
<dbReference type="VEuPathDB" id="MicrosporidiaDB:EDEG_01728"/>
<evidence type="ECO:0000313" key="4">
    <source>
        <dbReference type="EMBL" id="EJW03961.1"/>
    </source>
</evidence>
<evidence type="ECO:0000259" key="3">
    <source>
        <dbReference type="Pfam" id="PF17028"/>
    </source>
</evidence>
<accession>J9D849</accession>
<keyword evidence="2" id="KW-0732">Signal</keyword>
<evidence type="ECO:0000313" key="5">
    <source>
        <dbReference type="Proteomes" id="UP000003163"/>
    </source>
</evidence>
<organism evidence="4 5">
    <name type="scientific">Edhazardia aedis (strain USNM 41457)</name>
    <name type="common">Microsporidian parasite</name>
    <dbReference type="NCBI Taxonomy" id="1003232"/>
    <lineage>
        <taxon>Eukaryota</taxon>
        <taxon>Fungi</taxon>
        <taxon>Fungi incertae sedis</taxon>
        <taxon>Microsporidia</taxon>
        <taxon>Edhazardia</taxon>
    </lineage>
</organism>
<reference evidence="5" key="2">
    <citation type="submission" date="2015-07" db="EMBL/GenBank/DDBJ databases">
        <title>Contrasting host-pathogen interactions and genome evolution in two generalist and specialist microsporidian pathogens of mosquitoes.</title>
        <authorList>
            <consortium name="The Broad Institute Genomics Platform"/>
            <consortium name="The Broad Institute Genome Sequencing Center for Infectious Disease"/>
            <person name="Cuomo C.A."/>
            <person name="Sanscrainte N.D."/>
            <person name="Goldberg J.M."/>
            <person name="Heiman D."/>
            <person name="Young S."/>
            <person name="Zeng Q."/>
            <person name="Becnel J.J."/>
            <person name="Birren B.W."/>
        </authorList>
    </citation>
    <scope>NUCLEOTIDE SEQUENCE [LARGE SCALE GENOMIC DNA]</scope>
    <source>
        <strain evidence="5">USNM 41457</strain>
    </source>
</reference>
<dbReference type="Pfam" id="PF17028">
    <property type="entry name" value="8TM_micro"/>
    <property type="match status" value="1"/>
</dbReference>
<evidence type="ECO:0000256" key="2">
    <source>
        <dbReference type="SAM" id="SignalP"/>
    </source>
</evidence>
<dbReference type="AlphaFoldDB" id="J9D849"/>
<evidence type="ECO:0000256" key="1">
    <source>
        <dbReference type="SAM" id="Phobius"/>
    </source>
</evidence>
<comment type="caution">
    <text evidence="4">The sequence shown here is derived from an EMBL/GenBank/DDBJ whole genome shotgun (WGS) entry which is preliminary data.</text>
</comment>
<reference evidence="4 5" key="1">
    <citation type="submission" date="2011-08" db="EMBL/GenBank/DDBJ databases">
        <authorList>
            <person name="Liu Z.J."/>
            <person name="Shi F.L."/>
            <person name="Lu J.Q."/>
            <person name="Li M."/>
            <person name="Wang Z.L."/>
        </authorList>
    </citation>
    <scope>NUCLEOTIDE SEQUENCE [LARGE SCALE GENOMIC DNA]</scope>
    <source>
        <strain evidence="4 5">USNM 41457</strain>
    </source>
</reference>
<dbReference type="EMBL" id="AFBI03000026">
    <property type="protein sequence ID" value="EJW03961.1"/>
    <property type="molecule type" value="Genomic_DNA"/>
</dbReference>
<keyword evidence="1" id="KW-0472">Membrane</keyword>
<dbReference type="InParanoid" id="J9D849"/>
<sequence>MINHTFQFILLFFSRMFLPLEKILFYKYNLNYQQELAYQSLLNENSKPDMVSGLLYTIRRKIPPFIDTLLVLILDFLSGSMMSCKDYYFFSSFIPGNLFNSLETFLITLIYKKNKLNQKNIYTKVLKLCLLALNVYCIPFMSDSLILNYAILFFLKKQSINNVETANIHNVTPFWFMNIYMFPEYIYYINVILFITYIYLSSLYSLCDLKGFRTKMLLFSLFNQGLFCGTTYKNYLMIALTMKNLPFFDNWMNLLSIFGYIDSFLSYKFRLTDSINLNFVNWAQLLFFIIFLLGFKYYIVVIDKKKW</sequence>
<gene>
    <name evidence="4" type="ORF">EDEG_01728</name>
</gene>
<feature type="domain" description="Microsporidial 8TM transmembrane" evidence="3">
    <location>
        <begin position="15"/>
        <end position="304"/>
    </location>
</feature>
<feature type="transmembrane region" description="Helical" evidence="1">
    <location>
        <begin position="185"/>
        <end position="204"/>
    </location>
</feature>
<dbReference type="HOGENOM" id="CLU_906221_0_0_1"/>
<dbReference type="Proteomes" id="UP000003163">
    <property type="component" value="Unassembled WGS sequence"/>
</dbReference>